<proteinExistence type="predicted"/>
<dbReference type="Proteomes" id="UP000050509">
    <property type="component" value="Unassembled WGS sequence"/>
</dbReference>
<protein>
    <submittedName>
        <fullName evidence="1">Uncharacterized protein</fullName>
    </submittedName>
</protein>
<accession>A0A0P9DAW9</accession>
<name>A0A0P9DAW9_9CHLR</name>
<dbReference type="EMBL" id="LJCR01000401">
    <property type="protein sequence ID" value="KPV52882.1"/>
    <property type="molecule type" value="Genomic_DNA"/>
</dbReference>
<gene>
    <name evidence="1" type="ORF">SE17_12815</name>
</gene>
<sequence>MTQGSARFARSAFFFRALILPLPKQSSRFKALSQVLGRPVLNKLLLNKQVYQPNHQILRSASVVAPYRPASIPY</sequence>
<comment type="caution">
    <text evidence="1">The sequence shown here is derived from an EMBL/GenBank/DDBJ whole genome shotgun (WGS) entry which is preliminary data.</text>
</comment>
<keyword evidence="2" id="KW-1185">Reference proteome</keyword>
<reference evidence="1 2" key="1">
    <citation type="submission" date="2015-09" db="EMBL/GenBank/DDBJ databases">
        <title>Draft genome sequence of Kouleothrix aurantiaca JCM 19913.</title>
        <authorList>
            <person name="Hemp J."/>
        </authorList>
    </citation>
    <scope>NUCLEOTIDE SEQUENCE [LARGE SCALE GENOMIC DNA]</scope>
    <source>
        <strain evidence="1 2">COM-B</strain>
    </source>
</reference>
<evidence type="ECO:0000313" key="2">
    <source>
        <dbReference type="Proteomes" id="UP000050509"/>
    </source>
</evidence>
<dbReference type="AlphaFoldDB" id="A0A0P9DAW9"/>
<evidence type="ECO:0000313" key="1">
    <source>
        <dbReference type="EMBL" id="KPV52882.1"/>
    </source>
</evidence>
<organism evidence="1 2">
    <name type="scientific">Kouleothrix aurantiaca</name>
    <dbReference type="NCBI Taxonomy" id="186479"/>
    <lineage>
        <taxon>Bacteria</taxon>
        <taxon>Bacillati</taxon>
        <taxon>Chloroflexota</taxon>
        <taxon>Chloroflexia</taxon>
        <taxon>Chloroflexales</taxon>
        <taxon>Roseiflexineae</taxon>
        <taxon>Roseiflexaceae</taxon>
        <taxon>Kouleothrix</taxon>
    </lineage>
</organism>